<dbReference type="Gene3D" id="1.10.510.10">
    <property type="entry name" value="Transferase(Phosphotransferase) domain 1"/>
    <property type="match status" value="1"/>
</dbReference>
<reference evidence="2" key="1">
    <citation type="journal article" date="2020" name="Nature">
        <title>Giant virus diversity and host interactions through global metagenomics.</title>
        <authorList>
            <person name="Schulz F."/>
            <person name="Roux S."/>
            <person name="Paez-Espino D."/>
            <person name="Jungbluth S."/>
            <person name="Walsh D.A."/>
            <person name="Denef V.J."/>
            <person name="McMahon K.D."/>
            <person name="Konstantinidis K.T."/>
            <person name="Eloe-Fadrosh E.A."/>
            <person name="Kyrpides N.C."/>
            <person name="Woyke T."/>
        </authorList>
    </citation>
    <scope>NUCLEOTIDE SEQUENCE</scope>
    <source>
        <strain evidence="2">GVMAG-M-3300023179-92</strain>
    </source>
</reference>
<feature type="domain" description="Protein kinase" evidence="1">
    <location>
        <begin position="161"/>
        <end position="414"/>
    </location>
</feature>
<proteinExistence type="predicted"/>
<dbReference type="GO" id="GO:0005634">
    <property type="term" value="C:nucleus"/>
    <property type="evidence" value="ECO:0007669"/>
    <property type="project" value="TreeGrafter"/>
</dbReference>
<protein>
    <recommendedName>
        <fullName evidence="1">Protein kinase domain-containing protein</fullName>
    </recommendedName>
</protein>
<name>A0A6C0HEG5_9ZZZZ</name>
<dbReference type="PANTHER" id="PTHR44167:SF30">
    <property type="entry name" value="PHOSPHORYLASE KINASE"/>
    <property type="match status" value="1"/>
</dbReference>
<dbReference type="InterPro" id="IPR000719">
    <property type="entry name" value="Prot_kinase_dom"/>
</dbReference>
<organism evidence="2">
    <name type="scientific">viral metagenome</name>
    <dbReference type="NCBI Taxonomy" id="1070528"/>
    <lineage>
        <taxon>unclassified sequences</taxon>
        <taxon>metagenomes</taxon>
        <taxon>organismal metagenomes</taxon>
    </lineage>
</organism>
<dbReference type="PROSITE" id="PS50011">
    <property type="entry name" value="PROTEIN_KINASE_DOM"/>
    <property type="match status" value="1"/>
</dbReference>
<evidence type="ECO:0000313" key="2">
    <source>
        <dbReference type="EMBL" id="QHT78536.1"/>
    </source>
</evidence>
<dbReference type="PANTHER" id="PTHR44167">
    <property type="entry name" value="OVARIAN-SPECIFIC SERINE/THREONINE-PROTEIN KINASE LOK-RELATED"/>
    <property type="match status" value="1"/>
</dbReference>
<dbReference type="Pfam" id="PF00069">
    <property type="entry name" value="Pkinase"/>
    <property type="match status" value="1"/>
</dbReference>
<sequence>MTDIFQPHWVERIPFNYTEINTDDKVKKWEKMPGNIFENRKQVTEVLLNFPSSVNTKEFIKNYQNYYGPEKSSLVTNWANVASDINTFELKDSLLISDGSLINQVIIFFNLQMTPNEVKDFLLNKGLDEMVLIPALILILNKKRINNNFDYFVNLREVNGYKQIKKLGKGAYGTVYKVEKNNVEYADKEVSQLDLNEVNILCTFEHPNILKAIDFFKDPVENTSHIILDLAEGSLTDEIESGKYINIKTKDMWMYQILSAVNFFHKKGYYHCDIKPDNILIKNGNAVLADFGLAYPFEYDQQFCGTPSWTAPEGLQDDHWGKDAAYRQVQNYQSIDIFSLGCVLVYVYSGNQLLDYRKYPDVTSLYDAYLKDYKKVIKNMKMNLLITNLIEQMCAPLTMDRIETVEEVLKHPVFKKINYDVPIPGQLIVIPEKCSTVLFDSFKWIMNIFTKYKCHILLAYLTISMSKRVFELQGGKTKIVVAACAIISDELLGFNSLRSVNWKSEISEITMPTKYIYELYDKIPYILQGKFRAPMLYDIASSFQEAIFGLGCAMVCCPKTIEEIHLEYTANETPRLLQNRTDKNSIITDQDYNDIFADTFMKVRDNVMEIFKLFPSKISKRY</sequence>
<dbReference type="PROSITE" id="PS00108">
    <property type="entry name" value="PROTEIN_KINASE_ST"/>
    <property type="match status" value="1"/>
</dbReference>
<dbReference type="AlphaFoldDB" id="A0A6C0HEG5"/>
<dbReference type="GO" id="GO:0004674">
    <property type="term" value="F:protein serine/threonine kinase activity"/>
    <property type="evidence" value="ECO:0007669"/>
    <property type="project" value="TreeGrafter"/>
</dbReference>
<accession>A0A6C0HEG5</accession>
<dbReference type="GO" id="GO:0005524">
    <property type="term" value="F:ATP binding"/>
    <property type="evidence" value="ECO:0007669"/>
    <property type="project" value="InterPro"/>
</dbReference>
<dbReference type="SUPFAM" id="SSF56112">
    <property type="entry name" value="Protein kinase-like (PK-like)"/>
    <property type="match status" value="1"/>
</dbReference>
<evidence type="ECO:0000259" key="1">
    <source>
        <dbReference type="PROSITE" id="PS50011"/>
    </source>
</evidence>
<dbReference type="GO" id="GO:0044773">
    <property type="term" value="P:mitotic DNA damage checkpoint signaling"/>
    <property type="evidence" value="ECO:0007669"/>
    <property type="project" value="TreeGrafter"/>
</dbReference>
<dbReference type="InterPro" id="IPR011009">
    <property type="entry name" value="Kinase-like_dom_sf"/>
</dbReference>
<dbReference type="EMBL" id="MN739934">
    <property type="protein sequence ID" value="QHT78536.1"/>
    <property type="molecule type" value="Genomic_DNA"/>
</dbReference>
<dbReference type="InterPro" id="IPR008271">
    <property type="entry name" value="Ser/Thr_kinase_AS"/>
</dbReference>
<dbReference type="SMART" id="SM00220">
    <property type="entry name" value="S_TKc"/>
    <property type="match status" value="1"/>
</dbReference>